<sequence length="148" mass="15867">MLDNHIPLQISALTAVTTVAVSLNDVKSGQTLRSYKISESERVNLRIGNTTTKENAPVGSNRTLIGIERIKVLGDGSERKILCSLVISTPRDSTFTEGEIDATMKGLMSLLSGVAVSEPTDEIDGWKTSTTHGLSGQALIARIRNGEE</sequence>
<dbReference type="EMBL" id="MN033618">
    <property type="protein sequence ID" value="QDH87775.1"/>
    <property type="molecule type" value="Genomic_RNA"/>
</dbReference>
<protein>
    <submittedName>
        <fullName evidence="1">Uncharacterized protein</fullName>
    </submittedName>
</protein>
<proteinExistence type="predicted"/>
<organism evidence="1">
    <name type="scientific">Leviviridae sp</name>
    <dbReference type="NCBI Taxonomy" id="2027243"/>
    <lineage>
        <taxon>Viruses</taxon>
        <taxon>Riboviria</taxon>
        <taxon>Orthornavirae</taxon>
        <taxon>Lenarviricota</taxon>
        <taxon>Leviviricetes</taxon>
        <taxon>Norzivirales</taxon>
        <taxon>Fiersviridae</taxon>
    </lineage>
</organism>
<evidence type="ECO:0000313" key="1">
    <source>
        <dbReference type="EMBL" id="QDH87775.1"/>
    </source>
</evidence>
<gene>
    <name evidence="1" type="ORF">H2Bulk35360_000002</name>
</gene>
<name>A0A514D2E1_9VIRU</name>
<reference evidence="1" key="1">
    <citation type="submission" date="2019-05" db="EMBL/GenBank/DDBJ databases">
        <title>Metatranscriptomic reconstruction reveals RNA viruses with the potential to shape carbon cycling in soil.</title>
        <authorList>
            <person name="Starr E.P."/>
            <person name="Nuccio E."/>
            <person name="Pett-Ridge J."/>
            <person name="Banfield J.F."/>
            <person name="Firestone M.K."/>
        </authorList>
    </citation>
    <scope>NUCLEOTIDE SEQUENCE</scope>
    <source>
        <strain evidence="1">H2_Bulk_35_scaffold_360</strain>
    </source>
</reference>
<accession>A0A514D2E1</accession>